<proteinExistence type="predicted"/>
<sequence>MINKRLGTVIGAGLMVLVGVLVWPGDYGWQAYHVWQQQRTIAGFERLKDRYRQDQYGGATPEATLKMFIEAFKAGDLDLASKYFIPEKQAEYLAKMKNWVRLGKGEEIIKNLLYEEKKCYEYKKECELLKYNKTLNAWSTTIFTQNEFTQKWKLKNM</sequence>
<reference evidence="1 2" key="1">
    <citation type="journal article" date="2016" name="Nat. Commun.">
        <title>Thousands of microbial genomes shed light on interconnected biogeochemical processes in an aquifer system.</title>
        <authorList>
            <person name="Anantharaman K."/>
            <person name="Brown C.T."/>
            <person name="Hug L.A."/>
            <person name="Sharon I."/>
            <person name="Castelle C.J."/>
            <person name="Probst A.J."/>
            <person name="Thomas B.C."/>
            <person name="Singh A."/>
            <person name="Wilkins M.J."/>
            <person name="Karaoz U."/>
            <person name="Brodie E.L."/>
            <person name="Williams K.H."/>
            <person name="Hubbard S.S."/>
            <person name="Banfield J.F."/>
        </authorList>
    </citation>
    <scope>NUCLEOTIDE SEQUENCE [LARGE SCALE GENOMIC DNA]</scope>
</reference>
<dbReference type="EMBL" id="MHTI01000023">
    <property type="protein sequence ID" value="OHA59190.1"/>
    <property type="molecule type" value="Genomic_DNA"/>
</dbReference>
<organism evidence="1 2">
    <name type="scientific">Candidatus Vogelbacteria bacterium RIFOXYD1_FULL_42_15</name>
    <dbReference type="NCBI Taxonomy" id="1802437"/>
    <lineage>
        <taxon>Bacteria</taxon>
        <taxon>Candidatus Vogeliibacteriota</taxon>
    </lineage>
</organism>
<accession>A0A1G2QF11</accession>
<comment type="caution">
    <text evidence="1">The sequence shown here is derived from an EMBL/GenBank/DDBJ whole genome shotgun (WGS) entry which is preliminary data.</text>
</comment>
<evidence type="ECO:0000313" key="2">
    <source>
        <dbReference type="Proteomes" id="UP000178481"/>
    </source>
</evidence>
<dbReference type="Proteomes" id="UP000178481">
    <property type="component" value="Unassembled WGS sequence"/>
</dbReference>
<name>A0A1G2QF11_9BACT</name>
<evidence type="ECO:0000313" key="1">
    <source>
        <dbReference type="EMBL" id="OHA59190.1"/>
    </source>
</evidence>
<protein>
    <submittedName>
        <fullName evidence="1">Uncharacterized protein</fullName>
    </submittedName>
</protein>
<gene>
    <name evidence="1" type="ORF">A2607_00440</name>
</gene>
<dbReference type="AlphaFoldDB" id="A0A1G2QF11"/>